<keyword evidence="9" id="KW-1185">Reference proteome</keyword>
<evidence type="ECO:0000256" key="5">
    <source>
        <dbReference type="ARBA" id="ARBA00023136"/>
    </source>
</evidence>
<evidence type="ECO:0000313" key="9">
    <source>
        <dbReference type="Proteomes" id="UP001432046"/>
    </source>
</evidence>
<dbReference type="Proteomes" id="UP001432046">
    <property type="component" value="Chromosome"/>
</dbReference>
<evidence type="ECO:0000313" key="8">
    <source>
        <dbReference type="EMBL" id="WXC83565.1"/>
    </source>
</evidence>
<dbReference type="EMBL" id="CP147711">
    <property type="protein sequence ID" value="WXC83565.1"/>
    <property type="molecule type" value="Genomic_DNA"/>
</dbReference>
<feature type="transmembrane region" description="Helical" evidence="6">
    <location>
        <begin position="128"/>
        <end position="148"/>
    </location>
</feature>
<feature type="transmembrane region" description="Helical" evidence="6">
    <location>
        <begin position="372"/>
        <end position="389"/>
    </location>
</feature>
<feature type="domain" description="Major facilitator superfamily (MFS) profile" evidence="7">
    <location>
        <begin position="35"/>
        <end position="477"/>
    </location>
</feature>
<keyword evidence="3 6" id="KW-0812">Transmembrane</keyword>
<comment type="subcellular location">
    <subcellularLocation>
        <location evidence="1">Membrane</location>
        <topology evidence="1">Multi-pass membrane protein</topology>
    </subcellularLocation>
</comment>
<dbReference type="InterPro" id="IPR036259">
    <property type="entry name" value="MFS_trans_sf"/>
</dbReference>
<dbReference type="CDD" id="cd17321">
    <property type="entry name" value="MFS_MMR_MDR_like"/>
    <property type="match status" value="1"/>
</dbReference>
<feature type="transmembrane region" description="Helical" evidence="6">
    <location>
        <begin position="340"/>
        <end position="360"/>
    </location>
</feature>
<dbReference type="SUPFAM" id="SSF103473">
    <property type="entry name" value="MFS general substrate transporter"/>
    <property type="match status" value="1"/>
</dbReference>
<feature type="transmembrane region" description="Helical" evidence="6">
    <location>
        <begin position="521"/>
        <end position="538"/>
    </location>
</feature>
<gene>
    <name evidence="8" type="ORF">WDK88_19270</name>
</gene>
<feature type="transmembrane region" description="Helical" evidence="6">
    <location>
        <begin position="160"/>
        <end position="181"/>
    </location>
</feature>
<feature type="transmembrane region" description="Helical" evidence="6">
    <location>
        <begin position="305"/>
        <end position="328"/>
    </location>
</feature>
<accession>A0ABZ2P8K0</accession>
<feature type="transmembrane region" description="Helical" evidence="6">
    <location>
        <begin position="71"/>
        <end position="89"/>
    </location>
</feature>
<sequence length="564" mass="58761">MARSIATPGRLEDAMATQAISIGDVHQEERASWVPMIAIAFGQMIMSFNVASLPVAMGGMVASFGVPPTTVATGIVAYSMLVAGFVMLGAKLAQRFGAVQVFRVAVVLFLISQIAMTFSPTASVMSSAQALCGAAGAVIVPSLVALIAENYAGRQQATALGALGSARAAAGVLAFVIGGLLGTYIGWRPAFGILIAASAIAFALSVRLRPDRGRQDVQIDLIGVVLAASAIIFISFGFNNLNGWGVILATPNAPFDLLGVSPAPVLIVLGIVLGQAFLMWTHRQQAAGKTPLLALQVIDSPEERCAVYALFAVVALEAALNFTVPLYIQIVQGRSPIATAIAMMPFNLTVFLSAMLIVNLYEKLTPRQIGRFGFGLCAVALLWLAFVVRNDWSEFPVLFGLVLFGIGQGSLVTLLFNVLVTASPKELAGDVGSLRGTSQNLAAAVGTAVAGALLVGLLSTIALGRIAASPVLTKELQSQVDLGNITFVSNDRLRSVLEGTSGTPQQIEEAVRVNTEARLRALKIGLLIMAGLALLAVIPAGRLPNYRPGEIPDDGATGEGERSA</sequence>
<feature type="transmembrane region" description="Helical" evidence="6">
    <location>
        <begin position="101"/>
        <end position="122"/>
    </location>
</feature>
<feature type="transmembrane region" description="Helical" evidence="6">
    <location>
        <begin position="187"/>
        <end position="206"/>
    </location>
</feature>
<dbReference type="InterPro" id="IPR020846">
    <property type="entry name" value="MFS_dom"/>
</dbReference>
<evidence type="ECO:0000256" key="3">
    <source>
        <dbReference type="ARBA" id="ARBA00022692"/>
    </source>
</evidence>
<organism evidence="8 9">
    <name type="scientific">Bradyrhizobium septentrionale</name>
    <dbReference type="NCBI Taxonomy" id="1404411"/>
    <lineage>
        <taxon>Bacteria</taxon>
        <taxon>Pseudomonadati</taxon>
        <taxon>Pseudomonadota</taxon>
        <taxon>Alphaproteobacteria</taxon>
        <taxon>Hyphomicrobiales</taxon>
        <taxon>Nitrobacteraceae</taxon>
        <taxon>Bradyrhizobium</taxon>
    </lineage>
</organism>
<feature type="transmembrane region" description="Helical" evidence="6">
    <location>
        <begin position="33"/>
        <end position="51"/>
    </location>
</feature>
<keyword evidence="4 6" id="KW-1133">Transmembrane helix</keyword>
<dbReference type="RefSeq" id="WP_338834799.1">
    <property type="nucleotide sequence ID" value="NZ_CP147711.1"/>
</dbReference>
<evidence type="ECO:0000256" key="2">
    <source>
        <dbReference type="ARBA" id="ARBA00022448"/>
    </source>
</evidence>
<evidence type="ECO:0000259" key="7">
    <source>
        <dbReference type="PROSITE" id="PS50850"/>
    </source>
</evidence>
<dbReference type="Pfam" id="PF07690">
    <property type="entry name" value="MFS_1"/>
    <property type="match status" value="1"/>
</dbReference>
<feature type="transmembrane region" description="Helical" evidence="6">
    <location>
        <begin position="218"/>
        <end position="238"/>
    </location>
</feature>
<feature type="transmembrane region" description="Helical" evidence="6">
    <location>
        <begin position="258"/>
        <end position="280"/>
    </location>
</feature>
<proteinExistence type="predicted"/>
<dbReference type="PANTHER" id="PTHR42718">
    <property type="entry name" value="MAJOR FACILITATOR SUPERFAMILY MULTIDRUG TRANSPORTER MFSC"/>
    <property type="match status" value="1"/>
</dbReference>
<feature type="transmembrane region" description="Helical" evidence="6">
    <location>
        <begin position="395"/>
        <end position="420"/>
    </location>
</feature>
<name>A0ABZ2P8K0_9BRAD</name>
<protein>
    <submittedName>
        <fullName evidence="8">MFS transporter</fullName>
    </submittedName>
</protein>
<reference evidence="8" key="2">
    <citation type="submission" date="2024-03" db="EMBL/GenBank/DDBJ databases">
        <authorList>
            <person name="Bromfield E.S.P."/>
            <person name="Cloutier S."/>
        </authorList>
    </citation>
    <scope>NUCLEOTIDE SEQUENCE</scope>
    <source>
        <strain evidence="8">5S5</strain>
    </source>
</reference>
<dbReference type="PROSITE" id="PS50850">
    <property type="entry name" value="MFS"/>
    <property type="match status" value="1"/>
</dbReference>
<reference evidence="8" key="1">
    <citation type="journal article" date="2021" name="Int. J. Syst. Evol. Microbiol.">
        <title>Bradyrhizobium septentrionale sp. nov. (sv. septentrionale) and Bradyrhizobium quebecense sp. nov. (sv. septentrionale) associated with legumes native to Canada possess rearranged symbiosis genes and numerous insertion sequences.</title>
        <authorList>
            <person name="Bromfield E.S.P."/>
            <person name="Cloutier S."/>
        </authorList>
    </citation>
    <scope>NUCLEOTIDE SEQUENCE</scope>
    <source>
        <strain evidence="8">5S5</strain>
    </source>
</reference>
<evidence type="ECO:0000256" key="6">
    <source>
        <dbReference type="SAM" id="Phobius"/>
    </source>
</evidence>
<dbReference type="InterPro" id="IPR011701">
    <property type="entry name" value="MFS"/>
</dbReference>
<keyword evidence="5 6" id="KW-0472">Membrane</keyword>
<evidence type="ECO:0000256" key="4">
    <source>
        <dbReference type="ARBA" id="ARBA00022989"/>
    </source>
</evidence>
<dbReference type="PANTHER" id="PTHR42718:SF9">
    <property type="entry name" value="MAJOR FACILITATOR SUPERFAMILY MULTIDRUG TRANSPORTER MFSC"/>
    <property type="match status" value="1"/>
</dbReference>
<keyword evidence="2" id="KW-0813">Transport</keyword>
<feature type="transmembrane region" description="Helical" evidence="6">
    <location>
        <begin position="441"/>
        <end position="468"/>
    </location>
</feature>
<evidence type="ECO:0000256" key="1">
    <source>
        <dbReference type="ARBA" id="ARBA00004141"/>
    </source>
</evidence>
<dbReference type="Gene3D" id="1.20.1250.20">
    <property type="entry name" value="MFS general substrate transporter like domains"/>
    <property type="match status" value="2"/>
</dbReference>